<organism evidence="6 7">
    <name type="scientific">Effrenium voratum</name>
    <dbReference type="NCBI Taxonomy" id="2562239"/>
    <lineage>
        <taxon>Eukaryota</taxon>
        <taxon>Sar</taxon>
        <taxon>Alveolata</taxon>
        <taxon>Dinophyceae</taxon>
        <taxon>Suessiales</taxon>
        <taxon>Symbiodiniaceae</taxon>
        <taxon>Effrenium</taxon>
    </lineage>
</organism>
<feature type="compositionally biased region" description="Basic residues" evidence="4">
    <location>
        <begin position="363"/>
        <end position="373"/>
    </location>
</feature>
<reference evidence="6" key="1">
    <citation type="submission" date="2023-08" db="EMBL/GenBank/DDBJ databases">
        <authorList>
            <person name="Chen Y."/>
            <person name="Shah S."/>
            <person name="Dougan E. K."/>
            <person name="Thang M."/>
            <person name="Chan C."/>
        </authorList>
    </citation>
    <scope>NUCLEOTIDE SEQUENCE</scope>
</reference>
<evidence type="ECO:0000313" key="6">
    <source>
        <dbReference type="EMBL" id="CAJ1382715.1"/>
    </source>
</evidence>
<dbReference type="Gene3D" id="1.10.238.10">
    <property type="entry name" value="EF-hand"/>
    <property type="match status" value="2"/>
</dbReference>
<protein>
    <recommendedName>
        <fullName evidence="5">EF-hand domain-containing protein</fullName>
    </recommendedName>
</protein>
<dbReference type="PANTHER" id="PTHR34524">
    <property type="entry name" value="CALCYPHOSIN"/>
    <property type="match status" value="1"/>
</dbReference>
<feature type="domain" description="EF-hand" evidence="5">
    <location>
        <begin position="186"/>
        <end position="221"/>
    </location>
</feature>
<feature type="domain" description="EF-hand" evidence="5">
    <location>
        <begin position="150"/>
        <end position="185"/>
    </location>
</feature>
<feature type="region of interest" description="Disordered" evidence="4">
    <location>
        <begin position="338"/>
        <end position="373"/>
    </location>
</feature>
<keyword evidence="1" id="KW-0479">Metal-binding</keyword>
<evidence type="ECO:0000256" key="4">
    <source>
        <dbReference type="SAM" id="MobiDB-lite"/>
    </source>
</evidence>
<feature type="compositionally biased region" description="Pro residues" evidence="4">
    <location>
        <begin position="109"/>
        <end position="119"/>
    </location>
</feature>
<dbReference type="PROSITE" id="PS00018">
    <property type="entry name" value="EF_HAND_1"/>
    <property type="match status" value="2"/>
</dbReference>
<gene>
    <name evidence="6" type="ORF">EVOR1521_LOCUS10035</name>
</gene>
<dbReference type="InterPro" id="IPR011992">
    <property type="entry name" value="EF-hand-dom_pair"/>
</dbReference>
<dbReference type="CDD" id="cd00051">
    <property type="entry name" value="EFh"/>
    <property type="match status" value="2"/>
</dbReference>
<evidence type="ECO:0000259" key="5">
    <source>
        <dbReference type="PROSITE" id="PS50222"/>
    </source>
</evidence>
<feature type="region of interest" description="Disordered" evidence="4">
    <location>
        <begin position="103"/>
        <end position="131"/>
    </location>
</feature>
<evidence type="ECO:0000256" key="2">
    <source>
        <dbReference type="ARBA" id="ARBA00022737"/>
    </source>
</evidence>
<name>A0AA36I835_9DINO</name>
<comment type="caution">
    <text evidence="6">The sequence shown here is derived from an EMBL/GenBank/DDBJ whole genome shotgun (WGS) entry which is preliminary data.</text>
</comment>
<keyword evidence="7" id="KW-1185">Reference proteome</keyword>
<evidence type="ECO:0000256" key="1">
    <source>
        <dbReference type="ARBA" id="ARBA00022723"/>
    </source>
</evidence>
<proteinExistence type="predicted"/>
<dbReference type="InterPro" id="IPR018247">
    <property type="entry name" value="EF_Hand_1_Ca_BS"/>
</dbReference>
<accession>A0AA36I835</accession>
<dbReference type="PRINTS" id="PR01573">
    <property type="entry name" value="SUPERTUBBY"/>
</dbReference>
<dbReference type="Pfam" id="PF01167">
    <property type="entry name" value="Tub"/>
    <property type="match status" value="1"/>
</dbReference>
<dbReference type="PROSITE" id="PS50222">
    <property type="entry name" value="EF_HAND_2"/>
    <property type="match status" value="2"/>
</dbReference>
<dbReference type="Gene3D" id="3.20.90.10">
    <property type="entry name" value="Tubby Protein, Chain A"/>
    <property type="match status" value="1"/>
</dbReference>
<sequence>MDVQEPWRRGSRSAAARPGAARVREAVLEACERMNRPVEESAKVLQYLEAEWLCDPWTLGSMSQEAWQQIKLPLGLKEFLRSRFRSDGDAAALPAASPAGARLPFAMSLPPPSPSPSPAASPQSPSPWRERDPMEGLLERLHTEISRNGRSVQGMARRFKRMDDDRNNYMDVGEFVKAMNELSLNLSEAELQKLWHYLDRDGNGRVTMEQFLRIFKPKLSERRRSLVQQLFSYLDANRNGVIQVDDLKLRCDPGAMAEGVQRARGWRPAPDQVLANFLENFRQVAGGAKAGEVRYPDFERYYEGLSAGIESDQYFQEVLLKAWDLPENFFQAGGGGGIGSGGRSRVPPQHQHHNPTFLDSTQKHGHGHSRGHTGHRLLRSLRRSLAQCCRGGAQLLYGDIVTRTYQPGPRRGDDGPPAQVPKDAFEAAVLRLLPSMEPSDLATLWAVFQDPVRGDCVDYRSFLKHLEAPSHSRQDCAAQLFDELAAGRGVLDLSDRPLPAGARAAFGERSVSRQNWLDFHGLVATAAGETSDSVYEAQLRYLWEKRAPHAHQSAPGYYRGVSRVHLGWDKAGLSKLFPKYILETDSGVFLMAAKKQKNNKTSKYVITMSRTDDMGKDEEAFLGKLRSNFLGLEFMAYGEGMNPKKIDSSMSQVHALQLARQELLAVQYSSSLWGTKPRGPRKMGAVIPKVQPNGERLVCRTLTPETQGLVALQKASNTSHIHSFHNKPPKWNEQVGAFVLNFNKRVTQARKRRFDDAARLLMLVPLGPLWGCFKGSNPGLIIWVPYSI</sequence>
<dbReference type="GO" id="GO:0005509">
    <property type="term" value="F:calcium ion binding"/>
    <property type="evidence" value="ECO:0007669"/>
    <property type="project" value="InterPro"/>
</dbReference>
<dbReference type="InterPro" id="IPR000007">
    <property type="entry name" value="Tubby_C"/>
</dbReference>
<dbReference type="InterPro" id="IPR025659">
    <property type="entry name" value="Tubby-like_C"/>
</dbReference>
<dbReference type="SUPFAM" id="SSF47473">
    <property type="entry name" value="EF-hand"/>
    <property type="match status" value="1"/>
</dbReference>
<dbReference type="EMBL" id="CAUJNA010000935">
    <property type="protein sequence ID" value="CAJ1382715.1"/>
    <property type="molecule type" value="Genomic_DNA"/>
</dbReference>
<evidence type="ECO:0000313" key="7">
    <source>
        <dbReference type="Proteomes" id="UP001178507"/>
    </source>
</evidence>
<dbReference type="SMART" id="SM00054">
    <property type="entry name" value="EFh"/>
    <property type="match status" value="3"/>
</dbReference>
<dbReference type="PANTHER" id="PTHR34524:SF6">
    <property type="entry name" value="CALCYPHOSINE LIKE"/>
    <property type="match status" value="1"/>
</dbReference>
<dbReference type="InterPro" id="IPR051581">
    <property type="entry name" value="Ca-bind"/>
</dbReference>
<dbReference type="InterPro" id="IPR002048">
    <property type="entry name" value="EF_hand_dom"/>
</dbReference>
<dbReference type="AlphaFoldDB" id="A0AA36I835"/>
<keyword evidence="3" id="KW-0106">Calcium</keyword>
<dbReference type="SUPFAM" id="SSF54518">
    <property type="entry name" value="Tubby C-terminal domain-like"/>
    <property type="match status" value="1"/>
</dbReference>
<keyword evidence="2" id="KW-0677">Repeat</keyword>
<dbReference type="Pfam" id="PF13499">
    <property type="entry name" value="EF-hand_7"/>
    <property type="match status" value="1"/>
</dbReference>
<evidence type="ECO:0000256" key="3">
    <source>
        <dbReference type="ARBA" id="ARBA00022837"/>
    </source>
</evidence>
<dbReference type="Proteomes" id="UP001178507">
    <property type="component" value="Unassembled WGS sequence"/>
</dbReference>